<dbReference type="PANTHER" id="PTHR46580">
    <property type="entry name" value="SENSOR KINASE-RELATED"/>
    <property type="match status" value="1"/>
</dbReference>
<dbReference type="Proteomes" id="UP001374893">
    <property type="component" value="Chromosome"/>
</dbReference>
<dbReference type="SUPFAM" id="SSF69318">
    <property type="entry name" value="Integrin alpha N-terminal domain"/>
    <property type="match status" value="1"/>
</dbReference>
<dbReference type="InterPro" id="IPR028994">
    <property type="entry name" value="Integrin_alpha_N"/>
</dbReference>
<evidence type="ECO:0000313" key="3">
    <source>
        <dbReference type="EMBL" id="BCX47682.1"/>
    </source>
</evidence>
<dbReference type="EMBL" id="AP024702">
    <property type="protein sequence ID" value="BCX47682.1"/>
    <property type="molecule type" value="Genomic_DNA"/>
</dbReference>
<evidence type="ECO:0000313" key="4">
    <source>
        <dbReference type="Proteomes" id="UP001374893"/>
    </source>
</evidence>
<sequence>MRTLPLFLLGGTILAVALNAPDRPAPRFAKSELTREFWAEGADFGDFNNDGKPDLAAGPYWWEGPDFSKRHAYDATDTRQSPSGQAPHRAKNPEGEMVSVAGFAGAYSGTNAYSDCFQLFSGDFNADGWDDILTVSFPGKEAFWFENSKGGESPWKRHTAYPSVDNESPVLVDVTGDGAPELVFHTKVEAEGGACLGYASPDPGNPAAPWKFHPISAPGKWGRFQHGLGVGDVNGDGRTDLLMVHGWWEQPESLEGDPEWAFHAADFAANGAQMHVDDVNGDGRADVVTAIEAHGHGLAWNEQKPDGSFVRHPIMGKTAEESAGGVVFTQPHAVEMADIDGDGQRDIVTGKRYFAHGPKGDIDPLGTPVLYWYRVSHDESGKVSFEPHRIDDASGVGTQFTVRDVTGDGQVDIGIANKRGVFFFRQEAR</sequence>
<feature type="region of interest" description="Disordered" evidence="2">
    <location>
        <begin position="75"/>
        <end position="95"/>
    </location>
</feature>
<name>A0ABN6H242_9BACT</name>
<dbReference type="PANTHER" id="PTHR46580:SF4">
    <property type="entry name" value="ATP_GTP-BINDING PROTEIN"/>
    <property type="match status" value="1"/>
</dbReference>
<evidence type="ECO:0008006" key="5">
    <source>
        <dbReference type="Google" id="ProtNLM"/>
    </source>
</evidence>
<keyword evidence="1" id="KW-0732">Signal</keyword>
<evidence type="ECO:0000256" key="1">
    <source>
        <dbReference type="ARBA" id="ARBA00022729"/>
    </source>
</evidence>
<proteinExistence type="predicted"/>
<organism evidence="3 4">
    <name type="scientific">Haloferula helveola</name>
    <dbReference type="NCBI Taxonomy" id="490095"/>
    <lineage>
        <taxon>Bacteria</taxon>
        <taxon>Pseudomonadati</taxon>
        <taxon>Verrucomicrobiota</taxon>
        <taxon>Verrucomicrobiia</taxon>
        <taxon>Verrucomicrobiales</taxon>
        <taxon>Verrucomicrobiaceae</taxon>
        <taxon>Haloferula</taxon>
    </lineage>
</organism>
<dbReference type="Gene3D" id="2.130.10.130">
    <property type="entry name" value="Integrin alpha, N-terminal"/>
    <property type="match status" value="2"/>
</dbReference>
<evidence type="ECO:0000256" key="2">
    <source>
        <dbReference type="SAM" id="MobiDB-lite"/>
    </source>
</evidence>
<protein>
    <recommendedName>
        <fullName evidence="5">FG-GAP repeat protein</fullName>
    </recommendedName>
</protein>
<accession>A0ABN6H242</accession>
<reference evidence="3 4" key="1">
    <citation type="submission" date="2021-06" db="EMBL/GenBank/DDBJ databases">
        <title>Complete genome of Haloferula helveola possessing various polysaccharide degrading enzymes.</title>
        <authorList>
            <person name="Takami H."/>
            <person name="Huang C."/>
            <person name="Hamasaki K."/>
        </authorList>
    </citation>
    <scope>NUCLEOTIDE SEQUENCE [LARGE SCALE GENOMIC DNA]</scope>
    <source>
        <strain evidence="3 4">CN-1</strain>
    </source>
</reference>
<dbReference type="Pfam" id="PF13517">
    <property type="entry name" value="FG-GAP_3"/>
    <property type="match status" value="2"/>
</dbReference>
<gene>
    <name evidence="3" type="ORF">HAHE_15900</name>
</gene>
<keyword evidence="4" id="KW-1185">Reference proteome</keyword>
<dbReference type="RefSeq" id="WP_338690002.1">
    <property type="nucleotide sequence ID" value="NZ_AP024702.1"/>
</dbReference>
<dbReference type="InterPro" id="IPR013517">
    <property type="entry name" value="FG-GAP"/>
</dbReference>